<dbReference type="InterPro" id="IPR050278">
    <property type="entry name" value="Serine_Prot_S9B/DPPIV"/>
</dbReference>
<feature type="domain" description="Peptidase S9 prolyl oligopeptidase catalytic" evidence="2">
    <location>
        <begin position="517"/>
        <end position="714"/>
    </location>
</feature>
<accession>A0A8G2BUT3</accession>
<dbReference type="SUPFAM" id="SSF53474">
    <property type="entry name" value="alpha/beta-Hydrolases"/>
    <property type="match status" value="1"/>
</dbReference>
<keyword evidence="5" id="KW-1185">Reference proteome</keyword>
<name>A0A8G2BUT3_9BACT</name>
<dbReference type="PANTHER" id="PTHR11731:SF193">
    <property type="entry name" value="DIPEPTIDYL PEPTIDASE 9"/>
    <property type="match status" value="1"/>
</dbReference>
<feature type="domain" description="Dipeptidylpeptidase IV N-terminal" evidence="3">
    <location>
        <begin position="92"/>
        <end position="433"/>
    </location>
</feature>
<protein>
    <submittedName>
        <fullName evidence="4">Dipeptidyl-peptidase-4</fullName>
    </submittedName>
</protein>
<dbReference type="Proteomes" id="UP000236725">
    <property type="component" value="Unassembled WGS sequence"/>
</dbReference>
<gene>
    <name evidence="4" type="ORF">SAMN05444001_103130</name>
</gene>
<evidence type="ECO:0000259" key="3">
    <source>
        <dbReference type="Pfam" id="PF00930"/>
    </source>
</evidence>
<evidence type="ECO:0000259" key="2">
    <source>
        <dbReference type="Pfam" id="PF00326"/>
    </source>
</evidence>
<dbReference type="InterPro" id="IPR029058">
    <property type="entry name" value="AB_hydrolase_fold"/>
</dbReference>
<dbReference type="EMBL" id="FNVS01000003">
    <property type="protein sequence ID" value="SEF61227.1"/>
    <property type="molecule type" value="Genomic_DNA"/>
</dbReference>
<keyword evidence="1" id="KW-0325">Glycoprotein</keyword>
<reference evidence="4 5" key="1">
    <citation type="submission" date="2016-10" db="EMBL/GenBank/DDBJ databases">
        <authorList>
            <person name="Varghese N."/>
            <person name="Submissions S."/>
        </authorList>
    </citation>
    <scope>NUCLEOTIDE SEQUENCE [LARGE SCALE GENOMIC DNA]</scope>
    <source>
        <strain evidence="4 5">DSM 29073</strain>
    </source>
</reference>
<evidence type="ECO:0000313" key="4">
    <source>
        <dbReference type="EMBL" id="SEF61227.1"/>
    </source>
</evidence>
<organism evidence="4 5">
    <name type="scientific">Parabacteroides chinchillae</name>
    <dbReference type="NCBI Taxonomy" id="871327"/>
    <lineage>
        <taxon>Bacteria</taxon>
        <taxon>Pseudomonadati</taxon>
        <taxon>Bacteroidota</taxon>
        <taxon>Bacteroidia</taxon>
        <taxon>Bacteroidales</taxon>
        <taxon>Tannerellaceae</taxon>
        <taxon>Parabacteroides</taxon>
    </lineage>
</organism>
<dbReference type="Pfam" id="PF00930">
    <property type="entry name" value="DPPIV_N"/>
    <property type="match status" value="1"/>
</dbReference>
<evidence type="ECO:0000256" key="1">
    <source>
        <dbReference type="ARBA" id="ARBA00023180"/>
    </source>
</evidence>
<dbReference type="GO" id="GO:0006508">
    <property type="term" value="P:proteolysis"/>
    <property type="evidence" value="ECO:0007669"/>
    <property type="project" value="InterPro"/>
</dbReference>
<dbReference type="SUPFAM" id="SSF82171">
    <property type="entry name" value="DPP6 N-terminal domain-like"/>
    <property type="match status" value="1"/>
</dbReference>
<evidence type="ECO:0000313" key="5">
    <source>
        <dbReference type="Proteomes" id="UP000236725"/>
    </source>
</evidence>
<dbReference type="GO" id="GO:0008239">
    <property type="term" value="F:dipeptidyl-peptidase activity"/>
    <property type="evidence" value="ECO:0007669"/>
    <property type="project" value="TreeGrafter"/>
</dbReference>
<dbReference type="Pfam" id="PF00326">
    <property type="entry name" value="Peptidase_S9"/>
    <property type="match status" value="1"/>
</dbReference>
<dbReference type="GO" id="GO:0008236">
    <property type="term" value="F:serine-type peptidase activity"/>
    <property type="evidence" value="ECO:0007669"/>
    <property type="project" value="InterPro"/>
</dbReference>
<dbReference type="FunFam" id="3.40.50.1820:FF:000003">
    <property type="entry name" value="Dipeptidyl peptidase 4"/>
    <property type="match status" value="1"/>
</dbReference>
<dbReference type="Gene3D" id="3.40.50.1820">
    <property type="entry name" value="alpha/beta hydrolase"/>
    <property type="match status" value="1"/>
</dbReference>
<proteinExistence type="predicted"/>
<dbReference type="AlphaFoldDB" id="A0A8G2BUT3"/>
<dbReference type="PANTHER" id="PTHR11731">
    <property type="entry name" value="PROTEASE FAMILY S9B,C DIPEPTIDYL-PEPTIDASE IV-RELATED"/>
    <property type="match status" value="1"/>
</dbReference>
<dbReference type="InterPro" id="IPR002469">
    <property type="entry name" value="Peptidase_S9B_N"/>
</dbReference>
<dbReference type="Gene3D" id="2.140.10.30">
    <property type="entry name" value="Dipeptidylpeptidase IV, N-terminal domain"/>
    <property type="match status" value="1"/>
</dbReference>
<dbReference type="InterPro" id="IPR001375">
    <property type="entry name" value="Peptidase_S9_cat"/>
</dbReference>
<comment type="caution">
    <text evidence="4">The sequence shown here is derived from an EMBL/GenBank/DDBJ whole genome shotgun (WGS) entry which is preliminary data.</text>
</comment>
<sequence>MLSLVAMGSAFAQNGSKQLGLKEITDGKFRQVTNIGEMRSLPDGEHYTAMSKDKSMIIKYSYRTGNPVDTLFDTGKARECTFVDFDGYTISNTGHHILVWRETEPIYRRSSKAVVYDYDVRRNYLKPLTESASKQMIPTFSPDGRMCAYVRDNNIWLRKFDYDTEVQVTKDGELNKILNGITDWVYEEEFAVTNLMAWSPDSEYLAYVRFDESEVPEYSMQMYGDGLYPGYYNYKYPKAGQKNSKVSVHSYSIETKDTKTLKVPGAEDIYIPRIVFTNNPDQLAVMTLNRWQNAFNMYYINPKSGVSRLVLREDNKSYIDSDLMTSIQFMKDGFVYVSEQDGYNHIYLYSPTGVMQRQVTKGNWDVTKFLGIDEATKTVYYQSAEESPIRRSVYKIDAKGVKTKLSTEEGTNNATFSDNFAYYVNNYSNANTPAKITVNETKTKKTLRVLQDNMALKNKLSEYSFARKEFMTVHTASGYDLNAWIVKPANFDSSKKYPVMMTQYSGPNSQQVLDQYSFDWEYYLASKGIVVVCVDGRGTGARGEAFRKCTYLRMGDIESHDQVEAAQALAKLPYIDKNRMSIWGWSFGGYNTLMALSTGNGTFKVGIAVAPPTDWKYYDSVYTERFMRTPNENFEGYAATSPLRKAKDLQGKLLLIHGTADDNVHFMQTMEYAEALVQAGKQFDMHVYKDRNHSIIGGNTRYHLYTKMSNYLFDNL</sequence>